<evidence type="ECO:0000313" key="2">
    <source>
        <dbReference type="EMBL" id="SMF74401.1"/>
    </source>
</evidence>
<dbReference type="PANTHER" id="PTHR43283:SF7">
    <property type="entry name" value="BETA-LACTAMASE-RELATED DOMAIN-CONTAINING PROTEIN"/>
    <property type="match status" value="1"/>
</dbReference>
<protein>
    <submittedName>
        <fullName evidence="2">CubicO group peptidase, beta-lactamase class C family</fullName>
    </submittedName>
</protein>
<dbReference type="Gene3D" id="3.40.710.10">
    <property type="entry name" value="DD-peptidase/beta-lactamase superfamily"/>
    <property type="match status" value="1"/>
</dbReference>
<dbReference type="Pfam" id="PF00144">
    <property type="entry name" value="Beta-lactamase"/>
    <property type="match status" value="1"/>
</dbReference>
<dbReference type="PANTHER" id="PTHR43283">
    <property type="entry name" value="BETA-LACTAMASE-RELATED"/>
    <property type="match status" value="1"/>
</dbReference>
<sequence>MTHSYSLPRSTPEQQGISSAALSRFLDAVQERGIELHSFMALRHGHVIAEGWWAPYRKDLPHTMFSLSKSFTSTAIGLAAYEGLLSLDDQVISFFPDETPDTVSDHLAAMSIRHLLIMGSGHHQDPLASLNRTHGENWIKVFLHAPVEHAPGTHFTYNSGATYIAGAILQKLTGGSLLDFLQPRILEPLGIENATWEKCPLGFDCGGWGLSVKTEDIAKFGQLYLQKGLWQDKQLIPASWVEEATSKQISNGDDPNNDWNQGYGYQFWRCRHGVYRGDGAFGQFCIVMPQYDAVIAITSGAMQLDGVLNVVWDVLLPAFQQPVSPIDSDSEASDALQDKLKSLSLEPPVYECESPLAQEWSGLTYQLEENKLGFNTLSFTLESGSITVTIQNAAGEHQTVYGSNGWNVGSTSLLRGVTETVAASATWKEDNLLLLTHQLVETPFCLSMALTFEEDGLQMSISQNVGFDSMESSVIKGVALAGTKDV</sequence>
<dbReference type="AlphaFoldDB" id="A0A1X7GTB9"/>
<dbReference type="STRING" id="1313296.SAMN05661091_1079"/>
<name>A0A1X7GTB9_9BACL</name>
<accession>A0A1X7GTB9</accession>
<evidence type="ECO:0000259" key="1">
    <source>
        <dbReference type="Pfam" id="PF00144"/>
    </source>
</evidence>
<dbReference type="EMBL" id="LT840184">
    <property type="protein sequence ID" value="SMF74401.1"/>
    <property type="molecule type" value="Genomic_DNA"/>
</dbReference>
<dbReference type="InterPro" id="IPR012338">
    <property type="entry name" value="Beta-lactam/transpept-like"/>
</dbReference>
<dbReference type="InterPro" id="IPR050789">
    <property type="entry name" value="Diverse_Enzym_Activities"/>
</dbReference>
<dbReference type="RefSeq" id="WP_208918085.1">
    <property type="nucleotide sequence ID" value="NZ_LT840184.1"/>
</dbReference>
<dbReference type="SUPFAM" id="SSF56601">
    <property type="entry name" value="beta-lactamase/transpeptidase-like"/>
    <property type="match status" value="1"/>
</dbReference>
<dbReference type="Proteomes" id="UP000192940">
    <property type="component" value="Chromosome I"/>
</dbReference>
<reference evidence="2 3" key="1">
    <citation type="submission" date="2017-04" db="EMBL/GenBank/DDBJ databases">
        <authorList>
            <person name="Afonso C.L."/>
            <person name="Miller P.J."/>
            <person name="Scott M.A."/>
            <person name="Spackman E."/>
            <person name="Goraichik I."/>
            <person name="Dimitrov K.M."/>
            <person name="Suarez D.L."/>
            <person name="Swayne D.E."/>
        </authorList>
    </citation>
    <scope>NUCLEOTIDE SEQUENCE [LARGE SCALE GENOMIC DNA]</scope>
    <source>
        <strain evidence="2 3">N3/975</strain>
    </source>
</reference>
<feature type="domain" description="Beta-lactamase-related" evidence="1">
    <location>
        <begin position="32"/>
        <end position="299"/>
    </location>
</feature>
<keyword evidence="3" id="KW-1185">Reference proteome</keyword>
<gene>
    <name evidence="2" type="ORF">SAMN05661091_1079</name>
</gene>
<dbReference type="InterPro" id="IPR001466">
    <property type="entry name" value="Beta-lactam-related"/>
</dbReference>
<proteinExistence type="predicted"/>
<evidence type="ECO:0000313" key="3">
    <source>
        <dbReference type="Proteomes" id="UP000192940"/>
    </source>
</evidence>
<organism evidence="2 3">
    <name type="scientific">Paenibacillus uliginis N3/975</name>
    <dbReference type="NCBI Taxonomy" id="1313296"/>
    <lineage>
        <taxon>Bacteria</taxon>
        <taxon>Bacillati</taxon>
        <taxon>Bacillota</taxon>
        <taxon>Bacilli</taxon>
        <taxon>Bacillales</taxon>
        <taxon>Paenibacillaceae</taxon>
        <taxon>Paenibacillus</taxon>
    </lineage>
</organism>